<feature type="chain" id="PRO_5007863504" evidence="2">
    <location>
        <begin position="20"/>
        <end position="312"/>
    </location>
</feature>
<dbReference type="STRING" id="1314782.A0A165NQV6"/>
<keyword evidence="2" id="KW-0732">Signal</keyword>
<evidence type="ECO:0000313" key="4">
    <source>
        <dbReference type="Proteomes" id="UP000076761"/>
    </source>
</evidence>
<dbReference type="OrthoDB" id="2310204at2759"/>
<feature type="signal peptide" evidence="2">
    <location>
        <begin position="1"/>
        <end position="19"/>
    </location>
</feature>
<evidence type="ECO:0000256" key="1">
    <source>
        <dbReference type="SAM" id="MobiDB-lite"/>
    </source>
</evidence>
<dbReference type="InParanoid" id="A0A165NQV6"/>
<dbReference type="EMBL" id="KV425628">
    <property type="protein sequence ID" value="KZT19977.1"/>
    <property type="molecule type" value="Genomic_DNA"/>
</dbReference>
<gene>
    <name evidence="3" type="ORF">NEOLEDRAFT_1182906</name>
</gene>
<dbReference type="AlphaFoldDB" id="A0A165NQV6"/>
<name>A0A165NQV6_9AGAM</name>
<evidence type="ECO:0000313" key="3">
    <source>
        <dbReference type="EMBL" id="KZT19977.1"/>
    </source>
</evidence>
<evidence type="ECO:0000256" key="2">
    <source>
        <dbReference type="SAM" id="SignalP"/>
    </source>
</evidence>
<organism evidence="3 4">
    <name type="scientific">Neolentinus lepideus HHB14362 ss-1</name>
    <dbReference type="NCBI Taxonomy" id="1314782"/>
    <lineage>
        <taxon>Eukaryota</taxon>
        <taxon>Fungi</taxon>
        <taxon>Dikarya</taxon>
        <taxon>Basidiomycota</taxon>
        <taxon>Agaricomycotina</taxon>
        <taxon>Agaricomycetes</taxon>
        <taxon>Gloeophyllales</taxon>
        <taxon>Gloeophyllaceae</taxon>
        <taxon>Neolentinus</taxon>
    </lineage>
</organism>
<reference evidence="3 4" key="1">
    <citation type="journal article" date="2016" name="Mol. Biol. Evol.">
        <title>Comparative Genomics of Early-Diverging Mushroom-Forming Fungi Provides Insights into the Origins of Lignocellulose Decay Capabilities.</title>
        <authorList>
            <person name="Nagy L.G."/>
            <person name="Riley R."/>
            <person name="Tritt A."/>
            <person name="Adam C."/>
            <person name="Daum C."/>
            <person name="Floudas D."/>
            <person name="Sun H."/>
            <person name="Yadav J.S."/>
            <person name="Pangilinan J."/>
            <person name="Larsson K.H."/>
            <person name="Matsuura K."/>
            <person name="Barry K."/>
            <person name="Labutti K."/>
            <person name="Kuo R."/>
            <person name="Ohm R.A."/>
            <person name="Bhattacharya S.S."/>
            <person name="Shirouzu T."/>
            <person name="Yoshinaga Y."/>
            <person name="Martin F.M."/>
            <person name="Grigoriev I.V."/>
            <person name="Hibbett D.S."/>
        </authorList>
    </citation>
    <scope>NUCLEOTIDE SEQUENCE [LARGE SCALE GENOMIC DNA]</scope>
    <source>
        <strain evidence="3 4">HHB14362 ss-1</strain>
    </source>
</reference>
<protein>
    <submittedName>
        <fullName evidence="3">Uncharacterized protein</fullName>
    </submittedName>
</protein>
<keyword evidence="4" id="KW-1185">Reference proteome</keyword>
<feature type="region of interest" description="Disordered" evidence="1">
    <location>
        <begin position="22"/>
        <end position="44"/>
    </location>
</feature>
<sequence>MSLASALFLFSCIPSLCAAVSSDPRGLPPDPLSRRASKSIPSQGYYDPLQTGGDMLTQVPDTFPAGLGEPINVILSANSDAAVLVDQQSNGGLRNYYQSLGFSSECLGQHSGSDQAANLGDGNGYKNETAVIRWDYGDPAFGTCTETIEGGNHFRYWVQNGPNADSGAIFMALSYEKPIALGHDIIVNGYNLARDWLIGNATGQAIPTANLTNSSSYSGSTSADGYSYQTSVQYVSGLLQNTSDGINHYLTVGVNGSNAIDGLVAVMEVHISARPAGTSSALSMRPTAPWSWNLPTLLNLGVLLILPLFALS</sequence>
<dbReference type="Proteomes" id="UP000076761">
    <property type="component" value="Unassembled WGS sequence"/>
</dbReference>
<proteinExistence type="predicted"/>
<accession>A0A165NQV6</accession>